<gene>
    <name evidence="1" type="ORF">MGSAQ_003016</name>
</gene>
<protein>
    <submittedName>
        <fullName evidence="1">Uncharacterized protein</fullName>
    </submittedName>
</protein>
<comment type="caution">
    <text evidence="1">The sequence shown here is derived from an EMBL/GenBank/DDBJ whole genome shotgun (WGS) entry which is preliminary data.</text>
</comment>
<sequence>MVRLIIKPTFVLSVKMTITHEPQLLVGDFLWYHCLIDELTN</sequence>
<dbReference type="EMBL" id="AYSL01001757">
    <property type="protein sequence ID" value="KTF05487.1"/>
    <property type="molecule type" value="Genomic_DNA"/>
</dbReference>
<accession>A0A1B6NRW8</accession>
<proteinExistence type="predicted"/>
<evidence type="ECO:0000313" key="1">
    <source>
        <dbReference type="EMBL" id="KTF05487.1"/>
    </source>
</evidence>
<dbReference type="AlphaFoldDB" id="A0A1B6NRW8"/>
<name>A0A1B6NRW8_9ZZZZ</name>
<reference evidence="1" key="1">
    <citation type="submission" date="2013-11" db="EMBL/GenBank/DDBJ databases">
        <title>Microbial diversity, functional groups and degradation webs in Northern and Southern Mediterranean and Red Sea marine crude oil polluted sites.</title>
        <authorList>
            <person name="Daffonchio D."/>
            <person name="Mapelli F."/>
            <person name="Ferrer M."/>
            <person name="Richter M."/>
            <person name="Cherif A."/>
            <person name="Malkawi H.I."/>
            <person name="Yakimov M.M."/>
            <person name="Abdel-Fattah Y.R."/>
            <person name="Blaghen M."/>
            <person name="Golyshin P.N."/>
            <person name="Kalogerakis N."/>
            <person name="Boon N."/>
            <person name="Magagnini M."/>
            <person name="Fava F."/>
        </authorList>
    </citation>
    <scope>NUCLEOTIDE SEQUENCE</scope>
</reference>
<organism evidence="1">
    <name type="scientific">marine sediment metagenome</name>
    <dbReference type="NCBI Taxonomy" id="412755"/>
    <lineage>
        <taxon>unclassified sequences</taxon>
        <taxon>metagenomes</taxon>
        <taxon>ecological metagenomes</taxon>
    </lineage>
</organism>